<dbReference type="GO" id="GO:0050897">
    <property type="term" value="F:cobalt ion binding"/>
    <property type="evidence" value="ECO:0007669"/>
    <property type="project" value="UniProtKB-UniRule"/>
</dbReference>
<dbReference type="HAMAP" id="MF_01690">
    <property type="entry name" value="DapE"/>
    <property type="match status" value="1"/>
</dbReference>
<evidence type="ECO:0000256" key="13">
    <source>
        <dbReference type="ARBA" id="ARBA00023285"/>
    </source>
</evidence>
<comment type="pathway">
    <text evidence="2 16">Amino-acid biosynthesis; L-lysine biosynthesis via DAP pathway; LL-2,6-diaminopimelate from (S)-tetrahydrodipicolinate (succinylase route): step 3/3.</text>
</comment>
<evidence type="ECO:0000256" key="1">
    <source>
        <dbReference type="ARBA" id="ARBA00001941"/>
    </source>
</evidence>
<dbReference type="PANTHER" id="PTHR43808:SF31">
    <property type="entry name" value="N-ACETYL-L-CITRULLINE DEACETYLASE"/>
    <property type="match status" value="1"/>
</dbReference>
<evidence type="ECO:0000256" key="9">
    <source>
        <dbReference type="ARBA" id="ARBA00022801"/>
    </source>
</evidence>
<dbReference type="Pfam" id="PF01546">
    <property type="entry name" value="Peptidase_M20"/>
    <property type="match status" value="1"/>
</dbReference>
<accession>A0A090AK62</accession>
<dbReference type="KEGG" id="sbw:TGUWTKB_5940"/>
<dbReference type="SUPFAM" id="SSF53187">
    <property type="entry name" value="Zn-dependent exopeptidases"/>
    <property type="match status" value="1"/>
</dbReference>
<feature type="domain" description="Peptidase M20 dimerisation" evidence="17">
    <location>
        <begin position="176"/>
        <end position="281"/>
    </location>
</feature>
<dbReference type="Proteomes" id="UP000031627">
    <property type="component" value="Chromosome"/>
</dbReference>
<comment type="similarity">
    <text evidence="3 16">Belongs to the peptidase M20A family. DapE subfamily.</text>
</comment>
<evidence type="ECO:0000256" key="15">
    <source>
        <dbReference type="ARBA" id="ARBA00051301"/>
    </source>
</evidence>
<feature type="binding site" evidence="16">
    <location>
        <position position="163"/>
    </location>
    <ligand>
        <name>Zn(2+)</name>
        <dbReference type="ChEBI" id="CHEBI:29105"/>
        <label>1</label>
    </ligand>
</feature>
<keyword evidence="13 16" id="KW-0170">Cobalt</keyword>
<dbReference type="InterPro" id="IPR050072">
    <property type="entry name" value="Peptidase_M20A"/>
</dbReference>
<comment type="catalytic activity">
    <reaction evidence="15 16">
        <text>N-succinyl-(2S,6S)-2,6-diaminopimelate + H2O = (2S,6S)-2,6-diaminopimelate + succinate</text>
        <dbReference type="Rhea" id="RHEA:22608"/>
        <dbReference type="ChEBI" id="CHEBI:15377"/>
        <dbReference type="ChEBI" id="CHEBI:30031"/>
        <dbReference type="ChEBI" id="CHEBI:57609"/>
        <dbReference type="ChEBI" id="CHEBI:58087"/>
        <dbReference type="EC" id="3.5.1.18"/>
    </reaction>
</comment>
<dbReference type="SUPFAM" id="SSF55031">
    <property type="entry name" value="Bacterial exopeptidase dimerisation domain"/>
    <property type="match status" value="1"/>
</dbReference>
<evidence type="ECO:0000256" key="16">
    <source>
        <dbReference type="HAMAP-Rule" id="MF_01690"/>
    </source>
</evidence>
<evidence type="ECO:0000256" key="11">
    <source>
        <dbReference type="ARBA" id="ARBA00022915"/>
    </source>
</evidence>
<dbReference type="Pfam" id="PF07687">
    <property type="entry name" value="M20_dimer"/>
    <property type="match status" value="1"/>
</dbReference>
<dbReference type="PANTHER" id="PTHR43808">
    <property type="entry name" value="ACETYLORNITHINE DEACETYLASE"/>
    <property type="match status" value="1"/>
</dbReference>
<evidence type="ECO:0000256" key="7">
    <source>
        <dbReference type="ARBA" id="ARBA00022605"/>
    </source>
</evidence>
<dbReference type="HOGENOM" id="CLU_021802_4_0_6"/>
<dbReference type="NCBIfam" id="NF009557">
    <property type="entry name" value="PRK13009.1"/>
    <property type="match status" value="1"/>
</dbReference>
<name>A0A090AK62_9ENTR</name>
<sequence length="376" mass="42560">MICPIVQLTKDLIKKKSITPDDAGCQTLLINRLKKFNFHIKKLNIDDTHNFWATHGNNGKTLIFLGHTDVVSPGNIKNWIHNPFESVISDNFIFGRGASDMKGAIAAMIIAAENFVLKYPEHLGKLAFLITSDEEGSGKNGIKKVIKKIIKNNERLDYCIVGEPTSSEKLGDIIKNGRRGSMSAYLTVYGIQGHVAYPNLIINPVHQIIPFLNELLLINWDKETTCDVPTQIQITNIKADYLCENIIPGKIFIQFNFRFNNEINSIYIKKIVEKLLKKNNLNFSIKWKIFANPFLTKKGKLMDVVLKILNLYNGFYPKIETSGGTSDGRFLAEQGAEVIELGPINKTIHKNNECINIKDIQKLSLIYQKIIEQLML</sequence>
<feature type="binding site" evidence="16">
    <location>
        <position position="67"/>
    </location>
    <ligand>
        <name>Zn(2+)</name>
        <dbReference type="ChEBI" id="CHEBI:29105"/>
        <label>1</label>
    </ligand>
</feature>
<dbReference type="GO" id="GO:0019877">
    <property type="term" value="P:diaminopimelate biosynthetic process"/>
    <property type="evidence" value="ECO:0007669"/>
    <property type="project" value="UniProtKB-UniRule"/>
</dbReference>
<comment type="function">
    <text evidence="16">Catalyzes the hydrolysis of N-succinyl-L,L-diaminopimelic acid (SDAP), forming succinate and LL-2,6-diaminopimelate (DAP), an intermediate involved in the bacterial biosynthesis of lysine and meso-diaminopimelic acid, an essential component of bacterial cell walls.</text>
</comment>
<evidence type="ECO:0000256" key="12">
    <source>
        <dbReference type="ARBA" id="ARBA00023154"/>
    </source>
</evidence>
<keyword evidence="8 16" id="KW-0479">Metal-binding</keyword>
<dbReference type="InterPro" id="IPR011650">
    <property type="entry name" value="Peptidase_M20_dimer"/>
</dbReference>
<organism evidence="18 19">
    <name type="scientific">Candidatus Tachikawaea gelatinosa</name>
    <dbReference type="NCBI Taxonomy" id="1410383"/>
    <lineage>
        <taxon>Bacteria</taxon>
        <taxon>Pseudomonadati</taxon>
        <taxon>Pseudomonadota</taxon>
        <taxon>Gammaproteobacteria</taxon>
        <taxon>Enterobacterales</taxon>
        <taxon>Enterobacteriaceae</taxon>
        <taxon>Candidatus Tachikawaea</taxon>
    </lineage>
</organism>
<evidence type="ECO:0000313" key="18">
    <source>
        <dbReference type="EMBL" id="BAP58818.1"/>
    </source>
</evidence>
<dbReference type="Gene3D" id="3.40.630.10">
    <property type="entry name" value="Zn peptidases"/>
    <property type="match status" value="2"/>
</dbReference>
<dbReference type="InterPro" id="IPR036264">
    <property type="entry name" value="Bact_exopeptidase_dim_dom"/>
</dbReference>
<dbReference type="GO" id="GO:0009014">
    <property type="term" value="F:succinyl-diaminopimelate desuccinylase activity"/>
    <property type="evidence" value="ECO:0007669"/>
    <property type="project" value="UniProtKB-UniRule"/>
</dbReference>
<evidence type="ECO:0000256" key="14">
    <source>
        <dbReference type="ARBA" id="ARBA00031891"/>
    </source>
</evidence>
<evidence type="ECO:0000256" key="10">
    <source>
        <dbReference type="ARBA" id="ARBA00022833"/>
    </source>
</evidence>
<keyword evidence="7 16" id="KW-0028">Amino-acid biosynthesis</keyword>
<proteinExistence type="inferred from homology"/>
<evidence type="ECO:0000256" key="3">
    <source>
        <dbReference type="ARBA" id="ARBA00006746"/>
    </source>
</evidence>
<feature type="active site" description="Proton acceptor" evidence="16">
    <location>
        <position position="134"/>
    </location>
</feature>
<evidence type="ECO:0000256" key="5">
    <source>
        <dbReference type="ARBA" id="ARBA00011921"/>
    </source>
</evidence>
<evidence type="ECO:0000256" key="6">
    <source>
        <dbReference type="ARBA" id="ARBA00022391"/>
    </source>
</evidence>
<dbReference type="InterPro" id="IPR005941">
    <property type="entry name" value="DapE_proteobac"/>
</dbReference>
<dbReference type="InterPro" id="IPR002933">
    <property type="entry name" value="Peptidase_M20"/>
</dbReference>
<keyword evidence="10 16" id="KW-0862">Zinc</keyword>
<evidence type="ECO:0000256" key="2">
    <source>
        <dbReference type="ARBA" id="ARBA00005130"/>
    </source>
</evidence>
<gene>
    <name evidence="16 18" type="primary">dapE</name>
    <name evidence="18" type="ORF">TGUWTKB_5940</name>
</gene>
<evidence type="ECO:0000259" key="17">
    <source>
        <dbReference type="Pfam" id="PF07687"/>
    </source>
</evidence>
<reference evidence="19" key="1">
    <citation type="submission" date="2013-11" db="EMBL/GenBank/DDBJ databases">
        <title>Symbiont-containing voluminous jelly as an extraordinary maternal gift for overwintering insect nymphs.</title>
        <authorList>
            <person name="Kaiwa N."/>
            <person name="Hosokawa T."/>
            <person name="Nikoh N."/>
            <person name="Meng X.Y."/>
            <person name="Tanahashi M."/>
            <person name="Moriyama M."/>
            <person name="Maeda T."/>
            <person name="Yamaguchi K."/>
            <person name="Shigenobu S."/>
            <person name="Ito M."/>
            <person name="Fukatsu T."/>
        </authorList>
    </citation>
    <scope>NUCLEOTIDE SEQUENCE [LARGE SCALE GENOMIC DNA]</scope>
    <source>
        <strain evidence="19">UwTKB</strain>
    </source>
</reference>
<dbReference type="InterPro" id="IPR001261">
    <property type="entry name" value="ArgE/DapE_CS"/>
</dbReference>
<keyword evidence="11 16" id="KW-0220">Diaminopimelate biosynthesis</keyword>
<dbReference type="GO" id="GO:0008270">
    <property type="term" value="F:zinc ion binding"/>
    <property type="evidence" value="ECO:0007669"/>
    <property type="project" value="UniProtKB-UniRule"/>
</dbReference>
<dbReference type="AlphaFoldDB" id="A0A090AK62"/>
<feature type="binding site" evidence="16">
    <location>
        <position position="135"/>
    </location>
    <ligand>
        <name>Zn(2+)</name>
        <dbReference type="ChEBI" id="CHEBI:29105"/>
        <label>2</label>
    </ligand>
</feature>
<dbReference type="EC" id="3.5.1.18" evidence="5 16"/>
<comment type="cofactor">
    <cofactor evidence="1">
        <name>Co(2+)</name>
        <dbReference type="ChEBI" id="CHEBI:48828"/>
    </cofactor>
</comment>
<feature type="binding site" evidence="16">
    <location>
        <position position="100"/>
    </location>
    <ligand>
        <name>Zn(2+)</name>
        <dbReference type="ChEBI" id="CHEBI:29105"/>
        <label>2</label>
    </ligand>
</feature>
<reference evidence="18 19" key="2">
    <citation type="journal article" date="2014" name="Curr. Biol.">
        <title>Symbiont-Supplemented Maternal Investment Underpinning Host's Ecological Adaptation.</title>
        <authorList>
            <person name="Kaiwa N."/>
            <person name="Hosokawa T."/>
            <person name="Nikoh N."/>
            <person name="Tanahashi M."/>
            <person name="Moriyama M."/>
            <person name="Meng X.Y."/>
            <person name="Maeda T."/>
            <person name="Yamaguchi K."/>
            <person name="Shigenobu S."/>
            <person name="Ito M."/>
            <person name="Fukatsu T."/>
        </authorList>
    </citation>
    <scope>NUCLEOTIDE SEQUENCE [LARGE SCALE GENOMIC DNA]</scope>
    <source>
        <strain evidence="18 19">UwTKB</strain>
    </source>
</reference>
<dbReference type="EMBL" id="AP014521">
    <property type="protein sequence ID" value="BAP58818.1"/>
    <property type="molecule type" value="Genomic_DNA"/>
</dbReference>
<comment type="subunit">
    <text evidence="4 16">Homodimer.</text>
</comment>
<evidence type="ECO:0000256" key="4">
    <source>
        <dbReference type="ARBA" id="ARBA00011738"/>
    </source>
</evidence>
<keyword evidence="12 16" id="KW-0457">Lysine biosynthesis</keyword>
<dbReference type="OrthoDB" id="9809784at2"/>
<feature type="active site" evidence="16">
    <location>
        <position position="69"/>
    </location>
</feature>
<evidence type="ECO:0000256" key="8">
    <source>
        <dbReference type="ARBA" id="ARBA00022723"/>
    </source>
</evidence>
<keyword evidence="19" id="KW-1185">Reference proteome</keyword>
<dbReference type="PROSITE" id="PS00759">
    <property type="entry name" value="ARGE_DAPE_CPG2_2"/>
    <property type="match status" value="1"/>
</dbReference>
<feature type="binding site" evidence="16">
    <location>
        <position position="349"/>
    </location>
    <ligand>
        <name>Zn(2+)</name>
        <dbReference type="ChEBI" id="CHEBI:29105"/>
        <label>2</label>
    </ligand>
</feature>
<comment type="cofactor">
    <cofactor evidence="16">
        <name>Zn(2+)</name>
        <dbReference type="ChEBI" id="CHEBI:29105"/>
    </cofactor>
    <cofactor evidence="16">
        <name>Co(2+)</name>
        <dbReference type="ChEBI" id="CHEBI:48828"/>
    </cofactor>
    <text evidence="16">Binds 2 Zn(2+) or Co(2+) ions per subunit.</text>
</comment>
<keyword evidence="9 16" id="KW-0378">Hydrolase</keyword>
<dbReference type="STRING" id="1410383.TGUWTKB_5940"/>
<dbReference type="GO" id="GO:0006526">
    <property type="term" value="P:L-arginine biosynthetic process"/>
    <property type="evidence" value="ECO:0007669"/>
    <property type="project" value="TreeGrafter"/>
</dbReference>
<dbReference type="RefSeq" id="WP_041063396.1">
    <property type="nucleotide sequence ID" value="NZ_AP014521.1"/>
</dbReference>
<protein>
    <recommendedName>
        <fullName evidence="6 16">Succinyl-diaminopimelate desuccinylase</fullName>
        <shortName evidence="16">SDAP desuccinylase</shortName>
        <ecNumber evidence="5 16">3.5.1.18</ecNumber>
    </recommendedName>
    <alternativeName>
        <fullName evidence="14 16">N-succinyl-LL-2,6-diaminoheptanedioate amidohydrolase</fullName>
    </alternativeName>
</protein>
<evidence type="ECO:0000313" key="19">
    <source>
        <dbReference type="Proteomes" id="UP000031627"/>
    </source>
</evidence>
<feature type="binding site" evidence="16">
    <location>
        <position position="100"/>
    </location>
    <ligand>
        <name>Zn(2+)</name>
        <dbReference type="ChEBI" id="CHEBI:29105"/>
        <label>1</label>
    </ligand>
</feature>
<dbReference type="UniPathway" id="UPA00034">
    <property type="reaction ID" value="UER00021"/>
</dbReference>
<dbReference type="NCBIfam" id="TIGR01246">
    <property type="entry name" value="dapE_proteo"/>
    <property type="match status" value="1"/>
</dbReference>
<dbReference type="GO" id="GO:0009089">
    <property type="term" value="P:lysine biosynthetic process via diaminopimelate"/>
    <property type="evidence" value="ECO:0007669"/>
    <property type="project" value="UniProtKB-UniRule"/>
</dbReference>
<dbReference type="GO" id="GO:0008777">
    <property type="term" value="F:acetylornithine deacetylase activity"/>
    <property type="evidence" value="ECO:0007669"/>
    <property type="project" value="TreeGrafter"/>
</dbReference>